<evidence type="ECO:0000313" key="3">
    <source>
        <dbReference type="EMBL" id="PJC01420.1"/>
    </source>
</evidence>
<proteinExistence type="predicted"/>
<dbReference type="Pfam" id="PF13231">
    <property type="entry name" value="PMT_2"/>
    <property type="match status" value="1"/>
</dbReference>
<feature type="transmembrane region" description="Helical" evidence="1">
    <location>
        <begin position="70"/>
        <end position="87"/>
    </location>
</feature>
<keyword evidence="1" id="KW-1133">Transmembrane helix</keyword>
<evidence type="ECO:0000313" key="4">
    <source>
        <dbReference type="Proteomes" id="UP000231232"/>
    </source>
</evidence>
<evidence type="ECO:0000259" key="2">
    <source>
        <dbReference type="Pfam" id="PF13231"/>
    </source>
</evidence>
<feature type="domain" description="Glycosyltransferase RgtA/B/C/D-like" evidence="2">
    <location>
        <begin position="5"/>
        <end position="73"/>
    </location>
</feature>
<evidence type="ECO:0000256" key="1">
    <source>
        <dbReference type="SAM" id="Phobius"/>
    </source>
</evidence>
<keyword evidence="1" id="KW-0472">Membrane</keyword>
<comment type="caution">
    <text evidence="3">The sequence shown here is derived from an EMBL/GenBank/DDBJ whole genome shotgun (WGS) entry which is preliminary data.</text>
</comment>
<accession>A0A2H9RD16</accession>
<feature type="transmembrane region" description="Helical" evidence="1">
    <location>
        <begin position="107"/>
        <end position="130"/>
    </location>
</feature>
<feature type="non-terminal residue" evidence="3">
    <location>
        <position position="1"/>
    </location>
</feature>
<feature type="transmembrane region" description="Helical" evidence="1">
    <location>
        <begin position="31"/>
        <end position="58"/>
    </location>
</feature>
<reference evidence="4" key="1">
    <citation type="submission" date="2017-09" db="EMBL/GenBank/DDBJ databases">
        <title>Depth-based differentiation of microbial function through sediment-hosted aquifers and enrichment of novel symbionts in the deep terrestrial subsurface.</title>
        <authorList>
            <person name="Probst A.J."/>
            <person name="Ladd B."/>
            <person name="Jarett J.K."/>
            <person name="Geller-Mcgrath D.E."/>
            <person name="Sieber C.M.K."/>
            <person name="Emerson J.B."/>
            <person name="Anantharaman K."/>
            <person name="Thomas B.C."/>
            <person name="Malmstrom R."/>
            <person name="Stieglmeier M."/>
            <person name="Klingl A."/>
            <person name="Woyke T."/>
            <person name="Ryan C.M."/>
            <person name="Banfield J.F."/>
        </authorList>
    </citation>
    <scope>NUCLEOTIDE SEQUENCE [LARGE SCALE GENOMIC DNA]</scope>
</reference>
<keyword evidence="1" id="KW-0812">Transmembrane</keyword>
<sequence>HNESILLSALLFYLIFHYLEKEKDKSKYIILAGLVSGFGIYFDYIFIAAFLSILLFLIISERHSFFRKDFFIFGFSMLMGLGPWFYTAVLTGFKNLRIHKPGIGTDFGFYLLIKKFLKLIVIDLPASLWMKEIRVFG</sequence>
<gene>
    <name evidence="3" type="ORF">CO072_01375</name>
</gene>
<organism evidence="3 4">
    <name type="scientific">Huberarchaeum crystalense</name>
    <dbReference type="NCBI Taxonomy" id="2014257"/>
    <lineage>
        <taxon>Archaea</taxon>
        <taxon>Candidatus Huberarchaeota</taxon>
        <taxon>Candidatus Huberarchaeia</taxon>
        <taxon>Candidatus Huberarchaeales</taxon>
        <taxon>Candidatus Huberarchaeaceae</taxon>
        <taxon>Candidatus Huberarchaeum</taxon>
    </lineage>
</organism>
<dbReference type="EMBL" id="PFSX01000032">
    <property type="protein sequence ID" value="PJC01420.1"/>
    <property type="molecule type" value="Genomic_DNA"/>
</dbReference>
<dbReference type="Proteomes" id="UP000231232">
    <property type="component" value="Unassembled WGS sequence"/>
</dbReference>
<feature type="non-terminal residue" evidence="3">
    <location>
        <position position="137"/>
    </location>
</feature>
<name>A0A2H9RD16_HUBC1</name>
<dbReference type="InterPro" id="IPR038731">
    <property type="entry name" value="RgtA/B/C-like"/>
</dbReference>
<dbReference type="AlphaFoldDB" id="A0A2H9RD16"/>
<protein>
    <recommendedName>
        <fullName evidence="2">Glycosyltransferase RgtA/B/C/D-like domain-containing protein</fullName>
    </recommendedName>
</protein>